<dbReference type="PANTHER" id="PTHR43133:SF51">
    <property type="entry name" value="RNA POLYMERASE SIGMA FACTOR"/>
    <property type="match status" value="1"/>
</dbReference>
<dbReference type="KEGG" id="bana:BARAN1_1204"/>
<feature type="domain" description="RNA polymerase sigma factor 70 region 4 type 2" evidence="6">
    <location>
        <begin position="114"/>
        <end position="163"/>
    </location>
</feature>
<dbReference type="CDD" id="cd06171">
    <property type="entry name" value="Sigma70_r4"/>
    <property type="match status" value="1"/>
</dbReference>
<dbReference type="Gene3D" id="1.10.10.10">
    <property type="entry name" value="Winged helix-like DNA-binding domain superfamily/Winged helix DNA-binding domain"/>
    <property type="match status" value="1"/>
</dbReference>
<dbReference type="NCBIfam" id="TIGR02937">
    <property type="entry name" value="sigma70-ECF"/>
    <property type="match status" value="1"/>
</dbReference>
<dbReference type="GO" id="GO:0016987">
    <property type="term" value="F:sigma factor activity"/>
    <property type="evidence" value="ECO:0007669"/>
    <property type="project" value="UniProtKB-KW"/>
</dbReference>
<keyword evidence="2" id="KW-0805">Transcription regulation</keyword>
<dbReference type="SUPFAM" id="SSF88659">
    <property type="entry name" value="Sigma3 and sigma4 domains of RNA polymerase sigma factors"/>
    <property type="match status" value="1"/>
</dbReference>
<evidence type="ECO:0000256" key="3">
    <source>
        <dbReference type="ARBA" id="ARBA00023082"/>
    </source>
</evidence>
<accession>A0A2X3L0N1</accession>
<comment type="similarity">
    <text evidence="1">Belongs to the sigma-70 factor family. ECF subfamily.</text>
</comment>
<evidence type="ECO:0000259" key="6">
    <source>
        <dbReference type="Pfam" id="PF08281"/>
    </source>
</evidence>
<dbReference type="InterPro" id="IPR013249">
    <property type="entry name" value="RNA_pol_sigma70_r4_t2"/>
</dbReference>
<reference evidence="8" key="1">
    <citation type="submission" date="2018-05" db="EMBL/GenBank/DDBJ databases">
        <authorList>
            <person name="Hao L."/>
        </authorList>
    </citation>
    <scope>NUCLEOTIDE SEQUENCE [LARGE SCALE GENOMIC DNA]</scope>
</reference>
<dbReference type="InterPro" id="IPR013325">
    <property type="entry name" value="RNA_pol_sigma_r2"/>
</dbReference>
<dbReference type="RefSeq" id="WP_162297761.1">
    <property type="nucleotide sequence ID" value="NZ_LS483254.1"/>
</dbReference>
<dbReference type="PANTHER" id="PTHR43133">
    <property type="entry name" value="RNA POLYMERASE ECF-TYPE SIGMA FACTO"/>
    <property type="match status" value="1"/>
</dbReference>
<dbReference type="OrthoDB" id="9785675at2"/>
<name>A0A2X3L0N1_9BACT</name>
<evidence type="ECO:0000313" key="7">
    <source>
        <dbReference type="EMBL" id="SQD93226.1"/>
    </source>
</evidence>
<gene>
    <name evidence="7" type="ORF">BARAN1_1204</name>
</gene>
<dbReference type="InterPro" id="IPR007627">
    <property type="entry name" value="RNA_pol_sigma70_r2"/>
</dbReference>
<sequence length="180" mass="20619">MPDGELELIQRSLNGDLEAWGEIVSRYKEAAFGIAVAILRNRADAEDAVQDAFVRAYERLDRYDLSRKFSTWLFTVTANVAKNALRRRRRDPLPKEVWAEDPAQAVWQEEMEQSVREAVWGLPEPYRAPLVLRYWHDLPLEEIGDVLGLRLGTVKTRLHRARALVRAELAARGVIRDAVG</sequence>
<dbReference type="GO" id="GO:0006352">
    <property type="term" value="P:DNA-templated transcription initiation"/>
    <property type="evidence" value="ECO:0007669"/>
    <property type="project" value="InterPro"/>
</dbReference>
<dbReference type="InterPro" id="IPR039425">
    <property type="entry name" value="RNA_pol_sigma-70-like"/>
</dbReference>
<evidence type="ECO:0000256" key="4">
    <source>
        <dbReference type="ARBA" id="ARBA00023163"/>
    </source>
</evidence>
<evidence type="ECO:0000259" key="5">
    <source>
        <dbReference type="Pfam" id="PF04542"/>
    </source>
</evidence>
<evidence type="ECO:0000313" key="8">
    <source>
        <dbReference type="Proteomes" id="UP000249818"/>
    </source>
</evidence>
<dbReference type="Gene3D" id="1.10.1740.10">
    <property type="match status" value="1"/>
</dbReference>
<keyword evidence="3" id="KW-0731">Sigma factor</keyword>
<proteinExistence type="inferred from homology"/>
<dbReference type="Pfam" id="PF04542">
    <property type="entry name" value="Sigma70_r2"/>
    <property type="match status" value="1"/>
</dbReference>
<dbReference type="Pfam" id="PF08281">
    <property type="entry name" value="Sigma70_r4_2"/>
    <property type="match status" value="1"/>
</dbReference>
<dbReference type="InterPro" id="IPR036388">
    <property type="entry name" value="WH-like_DNA-bd_sf"/>
</dbReference>
<dbReference type="InterPro" id="IPR013324">
    <property type="entry name" value="RNA_pol_sigma_r3/r4-like"/>
</dbReference>
<evidence type="ECO:0000256" key="2">
    <source>
        <dbReference type="ARBA" id="ARBA00023015"/>
    </source>
</evidence>
<keyword evidence="4" id="KW-0804">Transcription</keyword>
<organism evidence="7 8">
    <name type="scientific">Candidatus Bipolaricaulis anaerobius</name>
    <dbReference type="NCBI Taxonomy" id="2026885"/>
    <lineage>
        <taxon>Bacteria</taxon>
        <taxon>Candidatus Bipolaricaulota</taxon>
        <taxon>Candidatus Bipolaricaulia</taxon>
        <taxon>Candidatus Bipolaricaulales</taxon>
        <taxon>Candidatus Bipolaricaulaceae</taxon>
        <taxon>Candidatus Bipolaricaulis</taxon>
    </lineage>
</organism>
<dbReference type="InterPro" id="IPR014284">
    <property type="entry name" value="RNA_pol_sigma-70_dom"/>
</dbReference>
<evidence type="ECO:0000256" key="1">
    <source>
        <dbReference type="ARBA" id="ARBA00010641"/>
    </source>
</evidence>
<dbReference type="SUPFAM" id="SSF88946">
    <property type="entry name" value="Sigma2 domain of RNA polymerase sigma factors"/>
    <property type="match status" value="1"/>
</dbReference>
<dbReference type="AlphaFoldDB" id="A0A2X3L0N1"/>
<keyword evidence="8" id="KW-1185">Reference proteome</keyword>
<protein>
    <submittedName>
        <fullName evidence="7">RNA polymerase sigma-70 factor, ECF subfamily</fullName>
    </submittedName>
</protein>
<dbReference type="EMBL" id="LS483254">
    <property type="protein sequence ID" value="SQD93226.1"/>
    <property type="molecule type" value="Genomic_DNA"/>
</dbReference>
<dbReference type="Proteomes" id="UP000249818">
    <property type="component" value="Chromosome BARAN1"/>
</dbReference>
<feature type="domain" description="RNA polymerase sigma-70 region 2" evidence="5">
    <location>
        <begin position="24"/>
        <end position="90"/>
    </location>
</feature>
<dbReference type="GO" id="GO:0003677">
    <property type="term" value="F:DNA binding"/>
    <property type="evidence" value="ECO:0007669"/>
    <property type="project" value="InterPro"/>
</dbReference>